<evidence type="ECO:0000256" key="2">
    <source>
        <dbReference type="ARBA" id="ARBA00008307"/>
    </source>
</evidence>
<evidence type="ECO:0000313" key="9">
    <source>
        <dbReference type="EMBL" id="KAK7873058.1"/>
    </source>
</evidence>
<dbReference type="Pfam" id="PF03281">
    <property type="entry name" value="Mab-21"/>
    <property type="match status" value="1"/>
</dbReference>
<dbReference type="PANTHER" id="PTHR10656">
    <property type="entry name" value="CELL FATE DETERMINING PROTEIN MAB21-RELATED"/>
    <property type="match status" value="1"/>
</dbReference>
<dbReference type="GO" id="GO:0005525">
    <property type="term" value="F:GTP binding"/>
    <property type="evidence" value="ECO:0007669"/>
    <property type="project" value="UniProtKB-KW"/>
</dbReference>
<dbReference type="PANTHER" id="PTHR10656:SF42">
    <property type="entry name" value="CYCLIC GMP-AMP SYNTHASE-LIKE PROTEIN-RELATED"/>
    <property type="match status" value="1"/>
</dbReference>
<dbReference type="Gene3D" id="3.30.460.90">
    <property type="match status" value="1"/>
</dbReference>
<keyword evidence="5" id="KW-0342">GTP-binding</keyword>
<feature type="coiled-coil region" evidence="7">
    <location>
        <begin position="418"/>
        <end position="452"/>
    </location>
</feature>
<evidence type="ECO:0000256" key="4">
    <source>
        <dbReference type="ARBA" id="ARBA00022840"/>
    </source>
</evidence>
<proteinExistence type="inferred from homology"/>
<evidence type="ECO:0000256" key="1">
    <source>
        <dbReference type="ARBA" id="ARBA00001936"/>
    </source>
</evidence>
<comment type="caution">
    <text evidence="9">The sequence shown here is derived from an EMBL/GenBank/DDBJ whole genome shotgun (WGS) entry which is preliminary data.</text>
</comment>
<dbReference type="InterPro" id="IPR024810">
    <property type="entry name" value="MAB21L/cGLR"/>
</dbReference>
<gene>
    <name evidence="9" type="ORF">R5R35_000342</name>
</gene>
<dbReference type="AlphaFoldDB" id="A0AAN9Z973"/>
<comment type="similarity">
    <text evidence="2">Belongs to the mab-21 family.</text>
</comment>
<keyword evidence="4" id="KW-0067">ATP-binding</keyword>
<evidence type="ECO:0000313" key="10">
    <source>
        <dbReference type="Proteomes" id="UP001378592"/>
    </source>
</evidence>
<reference evidence="9 10" key="1">
    <citation type="submission" date="2024-03" db="EMBL/GenBank/DDBJ databases">
        <title>The genome assembly and annotation of the cricket Gryllus longicercus Weissman &amp; Gray.</title>
        <authorList>
            <person name="Szrajer S."/>
            <person name="Gray D."/>
            <person name="Ylla G."/>
        </authorList>
    </citation>
    <scope>NUCLEOTIDE SEQUENCE [LARGE SCALE GENOMIC DNA]</scope>
    <source>
        <strain evidence="9">DAG 2021-001</strain>
        <tissue evidence="9">Whole body minus gut</tissue>
    </source>
</reference>
<dbReference type="GO" id="GO:0005524">
    <property type="term" value="F:ATP binding"/>
    <property type="evidence" value="ECO:0007669"/>
    <property type="project" value="UniProtKB-KW"/>
</dbReference>
<dbReference type="EMBL" id="JAZDUA010000017">
    <property type="protein sequence ID" value="KAK7873058.1"/>
    <property type="molecule type" value="Genomic_DNA"/>
</dbReference>
<evidence type="ECO:0000256" key="7">
    <source>
        <dbReference type="SAM" id="Coils"/>
    </source>
</evidence>
<feature type="domain" description="Mab-21-like nucleotidyltransferase" evidence="8">
    <location>
        <begin position="67"/>
        <end position="249"/>
    </location>
</feature>
<accession>A0AAN9Z973</accession>
<evidence type="ECO:0000256" key="6">
    <source>
        <dbReference type="ARBA" id="ARBA00023211"/>
    </source>
</evidence>
<comment type="cofactor">
    <cofactor evidence="1">
        <name>Mn(2+)</name>
        <dbReference type="ChEBI" id="CHEBI:29035"/>
    </cofactor>
</comment>
<dbReference type="Proteomes" id="UP001378592">
    <property type="component" value="Unassembled WGS sequence"/>
</dbReference>
<keyword evidence="7" id="KW-0175">Coiled coil</keyword>
<dbReference type="SMART" id="SM01265">
    <property type="entry name" value="Mab-21"/>
    <property type="match status" value="1"/>
</dbReference>
<dbReference type="InterPro" id="IPR046903">
    <property type="entry name" value="Mab-21-like_nuc_Trfase"/>
</dbReference>
<name>A0AAN9Z973_9ORTH</name>
<organism evidence="9 10">
    <name type="scientific">Gryllus longicercus</name>
    <dbReference type="NCBI Taxonomy" id="2509291"/>
    <lineage>
        <taxon>Eukaryota</taxon>
        <taxon>Metazoa</taxon>
        <taxon>Ecdysozoa</taxon>
        <taxon>Arthropoda</taxon>
        <taxon>Hexapoda</taxon>
        <taxon>Insecta</taxon>
        <taxon>Pterygota</taxon>
        <taxon>Neoptera</taxon>
        <taxon>Polyneoptera</taxon>
        <taxon>Orthoptera</taxon>
        <taxon>Ensifera</taxon>
        <taxon>Gryllidea</taxon>
        <taxon>Grylloidea</taxon>
        <taxon>Gryllidae</taxon>
        <taxon>Gryllinae</taxon>
        <taxon>Gryllus</taxon>
    </lineage>
</organism>
<keyword evidence="10" id="KW-1185">Reference proteome</keyword>
<evidence type="ECO:0000256" key="3">
    <source>
        <dbReference type="ARBA" id="ARBA00022741"/>
    </source>
</evidence>
<protein>
    <recommendedName>
        <fullName evidence="8">Mab-21-like nucleotidyltransferase domain-containing protein</fullName>
    </recommendedName>
</protein>
<keyword evidence="3" id="KW-0547">Nucleotide-binding</keyword>
<keyword evidence="6" id="KW-0464">Manganese</keyword>
<sequence length="528" mass="60571">MSGSKKYNVLDFPLHEVTTESIRLSENERKKYTHNLEKILESIINQMKTDETFKCLYRNMGYTGSSYENLKISKPNEFDINLMFVWPTDACQVIYDTKQPGYVKLKINLENPALKKKRDEVPTFDKQIKKWIDKNGFLMRDKFKSWMQGRVFKVLEAISVEGTEVKQSSSGPAITLKIQQPLEDLKYSLDLVPSFLFTEKDWPKPPVRGLPSSAKRKDWCVVPKEPTSEEEPVFWRMTFSTQEKELINNRGSVKHVIKLIKMLQKLVDVYLTDGKIMFYWDKKLNIIGKMKDSTRKNMRDRILIILKGLNSSLENPYSVKKYFGCVPEKNVQNSSDGNTCSTLIDLDDVPDTSTLSNSFSISSPQDLLENEINPEEGNVNVDLLCTVEYNQKCDKDTTVDKDSTSAFELLKTLILKENQEIKETLQSILSQLSELNKEVKIIREENALMKKQLQCRASISTSPSNEIVSSFRDLSISHSPNSLTCSDRSLPSAIQHDSMRDSNDNLNQVPNSRIVDPFLHLLPDNFGK</sequence>
<evidence type="ECO:0000256" key="5">
    <source>
        <dbReference type="ARBA" id="ARBA00023134"/>
    </source>
</evidence>
<evidence type="ECO:0000259" key="8">
    <source>
        <dbReference type="Pfam" id="PF03281"/>
    </source>
</evidence>